<feature type="transmembrane region" description="Helical" evidence="2">
    <location>
        <begin position="145"/>
        <end position="178"/>
    </location>
</feature>
<dbReference type="RefSeq" id="WP_342038212.1">
    <property type="nucleotide sequence ID" value="NZ_BAABBK010000006.1"/>
</dbReference>
<accession>A0ABP9U060</accession>
<evidence type="ECO:0000313" key="3">
    <source>
        <dbReference type="EMBL" id="GAA5341010.1"/>
    </source>
</evidence>
<keyword evidence="2" id="KW-0472">Membrane</keyword>
<reference evidence="3 4" key="1">
    <citation type="submission" date="2024-02" db="EMBL/GenBank/DDBJ databases">
        <title>Characterization of antibiotic resistant novel bacterial strains and their environmental applications.</title>
        <authorList>
            <person name="Manzoor S."/>
            <person name="Abbas S."/>
            <person name="Arshad M."/>
            <person name="Li W.J."/>
            <person name="Ahmed I."/>
        </authorList>
    </citation>
    <scope>NUCLEOTIDE SEQUENCE [LARGE SCALE GENOMIC DNA]</scope>
    <source>
        <strain evidence="3 4">KACC 15558</strain>
    </source>
</reference>
<feature type="region of interest" description="Disordered" evidence="1">
    <location>
        <begin position="1"/>
        <end position="37"/>
    </location>
</feature>
<keyword evidence="2" id="KW-0812">Transmembrane</keyword>
<protein>
    <recommendedName>
        <fullName evidence="5">ABC transporter permease</fullName>
    </recommendedName>
</protein>
<gene>
    <name evidence="3" type="ORF">KACC15558_20500</name>
</gene>
<evidence type="ECO:0000313" key="4">
    <source>
        <dbReference type="Proteomes" id="UP001498935"/>
    </source>
</evidence>
<name>A0ABP9U060_9MICO</name>
<evidence type="ECO:0000256" key="2">
    <source>
        <dbReference type="SAM" id="Phobius"/>
    </source>
</evidence>
<feature type="transmembrane region" description="Helical" evidence="2">
    <location>
        <begin position="198"/>
        <end position="220"/>
    </location>
</feature>
<evidence type="ECO:0000256" key="1">
    <source>
        <dbReference type="SAM" id="MobiDB-lite"/>
    </source>
</evidence>
<feature type="transmembrane region" description="Helical" evidence="2">
    <location>
        <begin position="274"/>
        <end position="297"/>
    </location>
</feature>
<feature type="transmembrane region" description="Helical" evidence="2">
    <location>
        <begin position="64"/>
        <end position="85"/>
    </location>
</feature>
<comment type="caution">
    <text evidence="3">The sequence shown here is derived from an EMBL/GenBank/DDBJ whole genome shotgun (WGS) entry which is preliminary data.</text>
</comment>
<organism evidence="3 4">
    <name type="scientific">Brevibacterium ammoniilyticum</name>
    <dbReference type="NCBI Taxonomy" id="1046555"/>
    <lineage>
        <taxon>Bacteria</taxon>
        <taxon>Bacillati</taxon>
        <taxon>Actinomycetota</taxon>
        <taxon>Actinomycetes</taxon>
        <taxon>Micrococcales</taxon>
        <taxon>Brevibacteriaceae</taxon>
        <taxon>Brevibacterium</taxon>
    </lineage>
</organism>
<dbReference type="Proteomes" id="UP001498935">
    <property type="component" value="Unassembled WGS sequence"/>
</dbReference>
<sequence>MPIRPRSRAADAPERDAPPVSNPAPDRRSAHRSVSGSPLPAGRLRDVLAAEWIKLLTLRAPRRFAGAALAFGVVASAVLILSFPVTRGVPISAAEVDDVLSASVLGLDAAAIVLIVFAAWFVGVEFRSGAITDALIRLPRRSVIITAKATLVAAFAGLTALLTTLAVSVVAVCLAAALTDASWSSALSAATASDHLRLLFGSALMPVAFAVLAVVIAFGFGSLAAGLLAALGLIIASTLASWLPTGIAEAVQPFLPLAAIHSISGAAEPGSAEFLGFLPAVIVIAAWIVLGWVFAVWRLRSRDF</sequence>
<proteinExistence type="predicted"/>
<feature type="transmembrane region" description="Helical" evidence="2">
    <location>
        <begin position="227"/>
        <end position="247"/>
    </location>
</feature>
<feature type="transmembrane region" description="Helical" evidence="2">
    <location>
        <begin position="105"/>
        <end position="124"/>
    </location>
</feature>
<dbReference type="EMBL" id="BAABNP010000007">
    <property type="protein sequence ID" value="GAA5341010.1"/>
    <property type="molecule type" value="Genomic_DNA"/>
</dbReference>
<keyword evidence="4" id="KW-1185">Reference proteome</keyword>
<keyword evidence="2" id="KW-1133">Transmembrane helix</keyword>
<feature type="compositionally biased region" description="Basic and acidic residues" evidence="1">
    <location>
        <begin position="8"/>
        <end position="17"/>
    </location>
</feature>
<evidence type="ECO:0008006" key="5">
    <source>
        <dbReference type="Google" id="ProtNLM"/>
    </source>
</evidence>